<organism evidence="1">
    <name type="scientific">Dichomitus squalens</name>
    <dbReference type="NCBI Taxonomy" id="114155"/>
    <lineage>
        <taxon>Eukaryota</taxon>
        <taxon>Fungi</taxon>
        <taxon>Dikarya</taxon>
        <taxon>Basidiomycota</taxon>
        <taxon>Agaricomycotina</taxon>
        <taxon>Agaricomycetes</taxon>
        <taxon>Polyporales</taxon>
        <taxon>Polyporaceae</taxon>
        <taxon>Dichomitus</taxon>
    </lineage>
</organism>
<reference evidence="1" key="1">
    <citation type="submission" date="2019-01" db="EMBL/GenBank/DDBJ databases">
        <title>Draft genome sequences of three monokaryotic isolates of the white-rot basidiomycete fungus Dichomitus squalens.</title>
        <authorList>
            <consortium name="DOE Joint Genome Institute"/>
            <person name="Lopez S.C."/>
            <person name="Andreopoulos B."/>
            <person name="Pangilinan J."/>
            <person name="Lipzen A."/>
            <person name="Riley R."/>
            <person name="Ahrendt S."/>
            <person name="Ng V."/>
            <person name="Barry K."/>
            <person name="Daum C."/>
            <person name="Grigoriev I.V."/>
            <person name="Hilden K.S."/>
            <person name="Makela M.R."/>
            <person name="de Vries R.P."/>
        </authorList>
    </citation>
    <scope>NUCLEOTIDE SEQUENCE [LARGE SCALE GENOMIC DNA]</scope>
    <source>
        <strain evidence="1">OM18370.1</strain>
    </source>
</reference>
<gene>
    <name evidence="1" type="ORF">BD311DRAFT_523539</name>
</gene>
<dbReference type="EMBL" id="ML143466">
    <property type="protein sequence ID" value="TBU25158.1"/>
    <property type="molecule type" value="Genomic_DNA"/>
</dbReference>
<sequence length="191" mass="20397">MPNPVSPTSSPTSLPLQGPHAMQADSYLNSYPTSIRISRDFSSTSHDQDFVDRDSLSTFTLTDDANITEIAPWAANNNDSEPLRLSYLAGVAYTMGAGLRALVFVQACSQVPCLGLCQLLIGPARCATQTLLVIWATRPEFASAGGWKLRGGEGDYCIPPSRLAAFGLARCCTHPAQSAIVLVHNNATRAV</sequence>
<protein>
    <submittedName>
        <fullName evidence="1">Uncharacterized protein</fullName>
    </submittedName>
</protein>
<dbReference type="OrthoDB" id="10621014at2759"/>
<dbReference type="Proteomes" id="UP000292957">
    <property type="component" value="Unassembled WGS sequence"/>
</dbReference>
<accession>A0A4Q9MF67</accession>
<proteinExistence type="predicted"/>
<name>A0A4Q9MF67_9APHY</name>
<evidence type="ECO:0000313" key="1">
    <source>
        <dbReference type="EMBL" id="TBU25158.1"/>
    </source>
</evidence>
<dbReference type="AlphaFoldDB" id="A0A4Q9MF67"/>